<keyword evidence="4" id="KW-1003">Cell membrane</keyword>
<evidence type="ECO:0000313" key="15">
    <source>
        <dbReference type="Proteomes" id="UP000694380"/>
    </source>
</evidence>
<keyword evidence="7" id="KW-0915">Sodium</keyword>
<dbReference type="GO" id="GO:0015280">
    <property type="term" value="F:ligand-gated sodium channel activity"/>
    <property type="evidence" value="ECO:0007669"/>
    <property type="project" value="InterPro"/>
</dbReference>
<evidence type="ECO:0000313" key="14">
    <source>
        <dbReference type="Ensembl" id="ENSCPBP00000031666.1"/>
    </source>
</evidence>
<evidence type="ECO:0000256" key="12">
    <source>
        <dbReference type="ARBA" id="ARBA00036239"/>
    </source>
</evidence>
<evidence type="ECO:0000256" key="3">
    <source>
        <dbReference type="ARBA" id="ARBA00022461"/>
    </source>
</evidence>
<reference evidence="14" key="2">
    <citation type="submission" date="2025-08" db="UniProtKB">
        <authorList>
            <consortium name="Ensembl"/>
        </authorList>
    </citation>
    <scope>IDENTIFICATION</scope>
</reference>
<keyword evidence="10" id="KW-0739">Sodium transport</keyword>
<keyword evidence="6 13" id="KW-1133">Transmembrane helix</keyword>
<evidence type="ECO:0000256" key="5">
    <source>
        <dbReference type="ARBA" id="ARBA00022692"/>
    </source>
</evidence>
<dbReference type="Proteomes" id="UP000694380">
    <property type="component" value="Chromosome 24"/>
</dbReference>
<evidence type="ECO:0000256" key="9">
    <source>
        <dbReference type="ARBA" id="ARBA00023136"/>
    </source>
</evidence>
<evidence type="ECO:0000256" key="2">
    <source>
        <dbReference type="ARBA" id="ARBA00022448"/>
    </source>
</evidence>
<comment type="subcellular location">
    <subcellularLocation>
        <location evidence="1">Cell membrane</location>
        <topology evidence="1">Multi-pass membrane protein</topology>
    </subcellularLocation>
</comment>
<evidence type="ECO:0000256" key="6">
    <source>
        <dbReference type="ARBA" id="ARBA00022989"/>
    </source>
</evidence>
<reference evidence="14" key="3">
    <citation type="submission" date="2025-09" db="UniProtKB">
        <authorList>
            <consortium name="Ensembl"/>
        </authorList>
    </citation>
    <scope>IDENTIFICATION</scope>
</reference>
<organism evidence="14 15">
    <name type="scientific">Chrysemys picta bellii</name>
    <name type="common">Western painted turtle</name>
    <name type="synonym">Emys bellii</name>
    <dbReference type="NCBI Taxonomy" id="8478"/>
    <lineage>
        <taxon>Eukaryota</taxon>
        <taxon>Metazoa</taxon>
        <taxon>Chordata</taxon>
        <taxon>Craniata</taxon>
        <taxon>Vertebrata</taxon>
        <taxon>Euteleostomi</taxon>
        <taxon>Archelosauria</taxon>
        <taxon>Testudinata</taxon>
        <taxon>Testudines</taxon>
        <taxon>Cryptodira</taxon>
        <taxon>Durocryptodira</taxon>
        <taxon>Testudinoidea</taxon>
        <taxon>Emydidae</taxon>
        <taxon>Chrysemys</taxon>
    </lineage>
</organism>
<keyword evidence="15" id="KW-1185">Reference proteome</keyword>
<name>A0A8C3IEL3_CHRPI</name>
<evidence type="ECO:0000256" key="13">
    <source>
        <dbReference type="SAM" id="Phobius"/>
    </source>
</evidence>
<dbReference type="GO" id="GO:0006883">
    <property type="term" value="P:intracellular sodium ion homeostasis"/>
    <property type="evidence" value="ECO:0007669"/>
    <property type="project" value="Ensembl"/>
</dbReference>
<dbReference type="GO" id="GO:0071468">
    <property type="term" value="P:cellular response to acidic pH"/>
    <property type="evidence" value="ECO:0007669"/>
    <property type="project" value="Ensembl"/>
</dbReference>
<dbReference type="GO" id="GO:0015629">
    <property type="term" value="C:actin cytoskeleton"/>
    <property type="evidence" value="ECO:0007669"/>
    <property type="project" value="Ensembl"/>
</dbReference>
<dbReference type="OMA" id="FTRWEHG"/>
<dbReference type="InterPro" id="IPR001873">
    <property type="entry name" value="ENaC"/>
</dbReference>
<evidence type="ECO:0000256" key="8">
    <source>
        <dbReference type="ARBA" id="ARBA00023065"/>
    </source>
</evidence>
<dbReference type="PRINTS" id="PR01078">
    <property type="entry name" value="AMINACHANNEL"/>
</dbReference>
<dbReference type="PANTHER" id="PTHR11690">
    <property type="entry name" value="AMILORIDE-SENSITIVE SODIUM CHANNEL-RELATED"/>
    <property type="match status" value="1"/>
</dbReference>
<sequence>PEGVRLLHDRQVRPQITPRGKWVNEEMGDEGLIEFYSSFKDMFEFFCKNTTIHGTVRLVCSSSNRMKTAFWTLLFLASFGMLYWQFALLFSQYWTYPVIMTMSVHSEPKMFPAITLCNLDPYRFDLVSERLAQLDQMAEEAIANLYGYKTSIFSSRYKKDISVKGGLPPRLMYCQDRNPPHTSPPLLLTTPSCIFCSRSPLDCSCTWALIPSLLFFSPQCNATGGNCFYKAYSSGVDTIQEWYRFHYMNIMSQLPVIINISSHEEHIQNLVYSCQYDGEPCRESDYIHFHHQVYGSCYTFNSEGTDLFWKASKPGISYGLSLILKAEQNDRLPLLSTVAGVQVMIHNHNQTPFLEHEWFDIRPGIATNIGIRQDEVHRLGGNYGKCTVDGADVDVKLLYNSSYTLQACLHSCFQDKMVERCGCGYYYYPLPPGAEYCNYNKHPAWGHCFYQLYNRLADHHLSCFAKCPKPCW</sequence>
<evidence type="ECO:0000256" key="1">
    <source>
        <dbReference type="ARBA" id="ARBA00004651"/>
    </source>
</evidence>
<keyword evidence="3" id="KW-0894">Sodium channel</keyword>
<keyword evidence="5 13" id="KW-0812">Transmembrane</keyword>
<dbReference type="AlphaFoldDB" id="A0A8C3IEL3"/>
<gene>
    <name evidence="14" type="primary">SCNN1D</name>
</gene>
<dbReference type="GO" id="GO:0005886">
    <property type="term" value="C:plasma membrane"/>
    <property type="evidence" value="ECO:0007669"/>
    <property type="project" value="UniProtKB-SubCell"/>
</dbReference>
<reference evidence="14" key="1">
    <citation type="journal article" date="2015" name="Genome Biol. Evol.">
        <title>Physical Mapping and Refinement of the Painted Turtle Genome (Chrysemys picta) Inform Amniote Genome Evolution and Challenge Turtle-Bird Chromosomal Conservation.</title>
        <authorList>
            <person name="Badenhorst D."/>
            <person name="Hillier L.W."/>
            <person name="Literman R."/>
            <person name="Montiel E.E."/>
            <person name="Radhakrishnan S."/>
            <person name="Shen Y."/>
            <person name="Minx P."/>
            <person name="Janes D.E."/>
            <person name="Warren W.C."/>
            <person name="Edwards S.V."/>
            <person name="Valenzuela N."/>
        </authorList>
    </citation>
    <scope>NUCLEOTIDE SEQUENCE [LARGE SCALE GENOMIC DNA]</scope>
</reference>
<keyword evidence="2" id="KW-0813">Transport</keyword>
<keyword evidence="9 13" id="KW-0472">Membrane</keyword>
<evidence type="ECO:0000256" key="10">
    <source>
        <dbReference type="ARBA" id="ARBA00023201"/>
    </source>
</evidence>
<keyword evidence="11" id="KW-0407">Ion channel</keyword>
<feature type="transmembrane region" description="Helical" evidence="13">
    <location>
        <begin position="70"/>
        <end position="94"/>
    </location>
</feature>
<dbReference type="PROSITE" id="PS01206">
    <property type="entry name" value="ASC"/>
    <property type="match status" value="1"/>
</dbReference>
<dbReference type="GeneTree" id="ENSGT00940000162685"/>
<dbReference type="Gene3D" id="2.60.470.10">
    <property type="entry name" value="Acid-sensing ion channels like domains"/>
    <property type="match status" value="1"/>
</dbReference>
<keyword evidence="8" id="KW-0406">Ion transport</keyword>
<accession>A0A8C3IEL3</accession>
<dbReference type="InterPro" id="IPR020903">
    <property type="entry name" value="ENaC_CS"/>
</dbReference>
<proteinExistence type="predicted"/>
<dbReference type="Ensembl" id="ENSCPBT00000037261.1">
    <property type="protein sequence ID" value="ENSCPBP00000031666.1"/>
    <property type="gene ID" value="ENSCPBG00000022230.1"/>
</dbReference>
<protein>
    <submittedName>
        <fullName evidence="14">Sodium channel epithelial 1 subunit delta</fullName>
    </submittedName>
</protein>
<dbReference type="NCBIfam" id="TIGR00859">
    <property type="entry name" value="ENaC"/>
    <property type="match status" value="1"/>
</dbReference>
<dbReference type="GO" id="GO:0098719">
    <property type="term" value="P:sodium ion import across plasma membrane"/>
    <property type="evidence" value="ECO:0007669"/>
    <property type="project" value="Ensembl"/>
</dbReference>
<evidence type="ECO:0000256" key="4">
    <source>
        <dbReference type="ARBA" id="ARBA00022475"/>
    </source>
</evidence>
<dbReference type="GO" id="GO:0034706">
    <property type="term" value="C:sodium channel complex"/>
    <property type="evidence" value="ECO:0007669"/>
    <property type="project" value="Ensembl"/>
</dbReference>
<dbReference type="PANTHER" id="PTHR11690:SF132">
    <property type="entry name" value="AMILORIDE-SENSITIVE SODIUM CHANNEL SUBUNIT DELTA"/>
    <property type="match status" value="1"/>
</dbReference>
<evidence type="ECO:0000256" key="11">
    <source>
        <dbReference type="ARBA" id="ARBA00023303"/>
    </source>
</evidence>
<evidence type="ECO:0000256" key="7">
    <source>
        <dbReference type="ARBA" id="ARBA00023053"/>
    </source>
</evidence>
<dbReference type="Pfam" id="PF00858">
    <property type="entry name" value="ASC"/>
    <property type="match status" value="1"/>
</dbReference>
<dbReference type="InterPro" id="IPR004724">
    <property type="entry name" value="ENaC_chordates"/>
</dbReference>
<comment type="catalytic activity">
    <reaction evidence="12">
        <text>Na(+)(in) = Na(+)(out)</text>
        <dbReference type="Rhea" id="RHEA:34963"/>
        <dbReference type="ChEBI" id="CHEBI:29101"/>
    </reaction>
</comment>